<feature type="domain" description="Nrap protein" evidence="12">
    <location>
        <begin position="929"/>
        <end position="1056"/>
    </location>
</feature>
<comment type="subunit">
    <text evidence="5">Part of the small subunit (SSU) processome, composed of more than 70 proteins and the RNA chaperone small nucleolar RNA (snoRNA) U3.</text>
</comment>
<dbReference type="Pfam" id="PF17407">
    <property type="entry name" value="Nrap_D6"/>
    <property type="match status" value="1"/>
</dbReference>
<evidence type="ECO:0000259" key="8">
    <source>
        <dbReference type="Pfam" id="PF03813"/>
    </source>
</evidence>
<dbReference type="Gene3D" id="1.10.1410.10">
    <property type="match status" value="2"/>
</dbReference>
<dbReference type="InterPro" id="IPR035369">
    <property type="entry name" value="Nrap_D4"/>
</dbReference>
<dbReference type="GO" id="GO:0032545">
    <property type="term" value="C:CURI complex"/>
    <property type="evidence" value="ECO:0007669"/>
    <property type="project" value="TreeGrafter"/>
</dbReference>
<evidence type="ECO:0000256" key="1">
    <source>
        <dbReference type="ARBA" id="ARBA00004286"/>
    </source>
</evidence>
<dbReference type="InterPro" id="IPR035082">
    <property type="entry name" value="Nrap_D1"/>
</dbReference>
<dbReference type="STRING" id="151549.A0A4C1TXC3"/>
<organism evidence="13 14">
    <name type="scientific">Eumeta variegata</name>
    <name type="common">Bagworm moth</name>
    <name type="synonym">Eumeta japonica</name>
    <dbReference type="NCBI Taxonomy" id="151549"/>
    <lineage>
        <taxon>Eukaryota</taxon>
        <taxon>Metazoa</taxon>
        <taxon>Ecdysozoa</taxon>
        <taxon>Arthropoda</taxon>
        <taxon>Hexapoda</taxon>
        <taxon>Insecta</taxon>
        <taxon>Pterygota</taxon>
        <taxon>Neoptera</taxon>
        <taxon>Endopterygota</taxon>
        <taxon>Lepidoptera</taxon>
        <taxon>Glossata</taxon>
        <taxon>Ditrysia</taxon>
        <taxon>Tineoidea</taxon>
        <taxon>Psychidae</taxon>
        <taxon>Oiketicinae</taxon>
        <taxon>Eumeta</taxon>
    </lineage>
</organism>
<dbReference type="GO" id="GO:0006364">
    <property type="term" value="P:rRNA processing"/>
    <property type="evidence" value="ECO:0007669"/>
    <property type="project" value="TreeGrafter"/>
</dbReference>
<keyword evidence="14" id="KW-1185">Reference proteome</keyword>
<dbReference type="GO" id="GO:0034456">
    <property type="term" value="C:UTP-C complex"/>
    <property type="evidence" value="ECO:0007669"/>
    <property type="project" value="TreeGrafter"/>
</dbReference>
<dbReference type="GO" id="GO:0006409">
    <property type="term" value="P:tRNA export from nucleus"/>
    <property type="evidence" value="ECO:0007669"/>
    <property type="project" value="TreeGrafter"/>
</dbReference>
<feature type="region of interest" description="Disordered" evidence="7">
    <location>
        <begin position="1"/>
        <end position="30"/>
    </location>
</feature>
<dbReference type="GO" id="GO:0005694">
    <property type="term" value="C:chromosome"/>
    <property type="evidence" value="ECO:0007669"/>
    <property type="project" value="UniProtKB-SubCell"/>
</dbReference>
<dbReference type="Pfam" id="PF03813">
    <property type="entry name" value="Nrap"/>
    <property type="match status" value="1"/>
</dbReference>
<dbReference type="EMBL" id="BGZK01000100">
    <property type="protein sequence ID" value="GBP18685.1"/>
    <property type="molecule type" value="Genomic_DNA"/>
</dbReference>
<keyword evidence="6" id="KW-0539">Nucleus</keyword>
<evidence type="ECO:0000256" key="4">
    <source>
        <dbReference type="ARBA" id="ARBA00035000"/>
    </source>
</evidence>
<name>A0A4C1TXC3_EUMVA</name>
<keyword evidence="6" id="KW-0694">RNA-binding</keyword>
<evidence type="ECO:0000256" key="7">
    <source>
        <dbReference type="SAM" id="MobiDB-lite"/>
    </source>
</evidence>
<evidence type="ECO:0000256" key="2">
    <source>
        <dbReference type="ARBA" id="ARBA00016437"/>
    </source>
</evidence>
<dbReference type="Pfam" id="PF17404">
    <property type="entry name" value="Nrap_D3"/>
    <property type="match status" value="1"/>
</dbReference>
<dbReference type="Gene3D" id="3.30.70.3030">
    <property type="match status" value="1"/>
</dbReference>
<sequence length="1060" mass="121165">MSISEEDGEESLKNENGKRPAELKQDGKKRLKTKSLYRQPTVSELNRLQETQNLFNSNLFRLQVDEILQEVKVKDKTLKKFEIWFENFKKYLFLIPDKSKEYDLSEKVFFKELKVKQPLGHELKNTRLLFTFYKMSDVKIVGSYSLGCAINSKLKVDVQVTIPATTYVKSDSLNYRYHKKRAAYLAYIASYLNKSELITNLKYSWCNGCDYLPVLDFEPSGKLGNHMSMRINLVTEEEAFKLHRYSPTRNNLRENWLLLTDKVEGSDDVGPPTPYYNASILCDLTSSINNNYLHELLETSDWDTKGLSMFKGDSAPQPMTEFLKYFPVVFLDKTGYYNICWQMSQGTYNALKRESSVAVEMLDNSNLNSFTPLFMSPYNHILQFDHILRFKDMSKIKETVFEAASKESKINYGIDKLALIIRDITALLVKGLGTRAHLVVEQLDANISWSIKTNIKKAKKEGYEEKLSFGLILDAQDSLNTVEKGPPANLPEAEQFRAFWGEKSELRRFQDGSITETCVWDADSLARRRLVTKQIIAYLLKQKYGIDSEYFYIADQLDSALTCKDYAPPDGVVGTGEEITVKVLQTFDDLRKDLRALNELPLNINSVYGISSVFSYSEPFPPLPQGVSDPNPWKKSSTCLIKELKTDEKVICPPFIPVSQVVMELGHSGKWPGDLEAFRCLKTAFHLQIADRLTKQFSLPTQVYTTHLDVMKSGLVFRLEIGHSKEVTLLRKEIEKNVVKYRDTEESLELQHKAILLPRLRGALHGLHQKYPAYGPTTSLVKRWLSAHLLDDWHFPETVIELVTAYLYLRPEPYEATTQPLCGFLRTLHLLSTMDWNAEPLIVNFNNELTREQIADLEKKFNEKEADVPAVFVTTPYDGDTPSVWSRRAPSRQVLARVRLLSTSTLNYIEKSLLNDMKDNILGSFIPSLSGYDVLIRLHGHLVPHTAQRVDAVPRLRTPPALTDVIPIVQFDPVAKYLEELRGAYSQFALFFHDTYGGDVIAVLWRPDIRDHVHFQVSNANALKPININGETKYQVNIDALIGDFKLIGDGLVKEVTVNS</sequence>
<evidence type="ECO:0000256" key="3">
    <source>
        <dbReference type="ARBA" id="ARBA00022454"/>
    </source>
</evidence>
<feature type="domain" description="Nrap protein" evidence="9">
    <location>
        <begin position="381"/>
        <end position="544"/>
    </location>
</feature>
<dbReference type="InterPro" id="IPR005554">
    <property type="entry name" value="NOL6/Upt22"/>
</dbReference>
<proteinExistence type="inferred from homology"/>
<comment type="similarity">
    <text evidence="6">Belongs to the NRAP family.</text>
</comment>
<evidence type="ECO:0000259" key="9">
    <source>
        <dbReference type="Pfam" id="PF17404"/>
    </source>
</evidence>
<dbReference type="Proteomes" id="UP000299102">
    <property type="component" value="Unassembled WGS sequence"/>
</dbReference>
<dbReference type="InterPro" id="IPR035368">
    <property type="entry name" value="Nrap_D3"/>
</dbReference>
<dbReference type="GO" id="GO:0003723">
    <property type="term" value="F:RNA binding"/>
    <property type="evidence" value="ECO:0007669"/>
    <property type="project" value="UniProtKB-KW"/>
</dbReference>
<evidence type="ECO:0000256" key="5">
    <source>
        <dbReference type="ARBA" id="ARBA00035020"/>
    </source>
</evidence>
<gene>
    <name evidence="13" type="primary">NOL6</name>
    <name evidence="13" type="ORF">EVAR_8510_1</name>
</gene>
<evidence type="ECO:0000259" key="11">
    <source>
        <dbReference type="Pfam" id="PF17406"/>
    </source>
</evidence>
<keyword evidence="3" id="KW-0158">Chromosome</keyword>
<evidence type="ECO:0000313" key="14">
    <source>
        <dbReference type="Proteomes" id="UP000299102"/>
    </source>
</evidence>
<dbReference type="PANTHER" id="PTHR17972">
    <property type="entry name" value="NUCLEOLAR RNA-ASSOCIATED PROTEIN"/>
    <property type="match status" value="1"/>
</dbReference>
<accession>A0A4C1TXC3</accession>
<dbReference type="Pfam" id="PF17406">
    <property type="entry name" value="Nrap_D5"/>
    <property type="match status" value="1"/>
</dbReference>
<comment type="function">
    <text evidence="4">Part of the small subunit (SSU) processome, first precursor of the small eukaryotic ribosomal subunit. During the assembly of the SSU processome in the nucleolus, many ribosome biogenesis factors, an RNA chaperone and ribosomal proteins associate with the nascent pre-rRNA and work in concert to generate RNA folding, modifications, rearrangements and cleavage as well as targeted degradation of pre-ribosomal RNA by the RNA exosome.</text>
</comment>
<dbReference type="AlphaFoldDB" id="A0A4C1TXC3"/>
<feature type="domain" description="Nrap protein" evidence="10">
    <location>
        <begin position="573"/>
        <end position="769"/>
    </location>
</feature>
<evidence type="ECO:0000259" key="12">
    <source>
        <dbReference type="Pfam" id="PF17407"/>
    </source>
</evidence>
<protein>
    <recommendedName>
        <fullName evidence="2 6">Nucleolar protein 6</fullName>
    </recommendedName>
</protein>
<reference evidence="13 14" key="1">
    <citation type="journal article" date="2019" name="Commun. Biol.">
        <title>The bagworm genome reveals a unique fibroin gene that provides high tensile strength.</title>
        <authorList>
            <person name="Kono N."/>
            <person name="Nakamura H."/>
            <person name="Ohtoshi R."/>
            <person name="Tomita M."/>
            <person name="Numata K."/>
            <person name="Arakawa K."/>
        </authorList>
    </citation>
    <scope>NUCLEOTIDE SEQUENCE [LARGE SCALE GENOMIC DNA]</scope>
</reference>
<comment type="subcellular location">
    <subcellularLocation>
        <location evidence="1">Chromosome</location>
    </subcellularLocation>
    <subcellularLocation>
        <location evidence="6">Nucleus</location>
        <location evidence="6">Nucleolus</location>
    </subcellularLocation>
</comment>
<evidence type="ECO:0000256" key="6">
    <source>
        <dbReference type="RuleBase" id="RU364032"/>
    </source>
</evidence>
<feature type="domain" description="Nrap protein" evidence="11">
    <location>
        <begin position="771"/>
        <end position="916"/>
    </location>
</feature>
<dbReference type="InterPro" id="IPR035371">
    <property type="entry name" value="Nrap_D6"/>
</dbReference>
<comment type="caution">
    <text evidence="13">The sequence shown here is derived from an EMBL/GenBank/DDBJ whole genome shotgun (WGS) entry which is preliminary data.</text>
</comment>
<dbReference type="Pfam" id="PF17405">
    <property type="entry name" value="Nrap_D4"/>
    <property type="match status" value="1"/>
</dbReference>
<dbReference type="PANTHER" id="PTHR17972:SF0">
    <property type="entry name" value="NUCLEOLAR PROTEIN 6"/>
    <property type="match status" value="1"/>
</dbReference>
<dbReference type="OrthoDB" id="10251401at2759"/>
<evidence type="ECO:0000259" key="10">
    <source>
        <dbReference type="Pfam" id="PF17405"/>
    </source>
</evidence>
<dbReference type="GO" id="GO:0032040">
    <property type="term" value="C:small-subunit processome"/>
    <property type="evidence" value="ECO:0007669"/>
    <property type="project" value="TreeGrafter"/>
</dbReference>
<evidence type="ECO:0000313" key="13">
    <source>
        <dbReference type="EMBL" id="GBP18685.1"/>
    </source>
</evidence>
<dbReference type="InterPro" id="IPR035370">
    <property type="entry name" value="Nrap_D5"/>
</dbReference>
<feature type="compositionally biased region" description="Basic and acidic residues" evidence="7">
    <location>
        <begin position="10"/>
        <end position="28"/>
    </location>
</feature>
<feature type="domain" description="Nrap protein" evidence="8">
    <location>
        <begin position="156"/>
        <end position="297"/>
    </location>
</feature>